<evidence type="ECO:0000259" key="5">
    <source>
        <dbReference type="SMART" id="SM00829"/>
    </source>
</evidence>
<dbReference type="AlphaFoldDB" id="A0A1H8WJ11"/>
<dbReference type="GO" id="GO:0008270">
    <property type="term" value="F:zinc ion binding"/>
    <property type="evidence" value="ECO:0007669"/>
    <property type="project" value="InterPro"/>
</dbReference>
<dbReference type="InterPro" id="IPR036291">
    <property type="entry name" value="NAD(P)-bd_dom_sf"/>
</dbReference>
<comment type="similarity">
    <text evidence="4">Belongs to the zinc-containing alcohol dehydrogenase family.</text>
</comment>
<name>A0A1H8WJ11_9FIRM</name>
<sequence>MRALVKRETGYGHLQVVDKQEPEPGPGQVKIKVAYAAICGTDLHTYEGKYKVAVPVALGHEFSGEISALGAGVAGFQVGDRVTAETTAAACGECRYCQTKQYNLCSRRQGIGTQVDGAFAEYLVIRAASVHKLPEKVSFLAASMTEAVACAHHIATKAGVQPGDVAVVLGPGPIGLLTAQMARRFGAQVIIAGLPQDKVRLEKAREVGITQAVDIEQQDLRQLVAGATAGYGADIVFECTGAPPSVATGLELLRKQGTYVQAGVFPTAELPADFDKIIQKELRIIGSRSQNPFDWEPSLQLINEGAIKTQELVSHQFTLAEWDKAYAVIKQGQAIKVVLVPGREMEA</sequence>
<dbReference type="SUPFAM" id="SSF51735">
    <property type="entry name" value="NAD(P)-binding Rossmann-fold domains"/>
    <property type="match status" value="1"/>
</dbReference>
<dbReference type="InterPro" id="IPR020843">
    <property type="entry name" value="ER"/>
</dbReference>
<keyword evidence="2 4" id="KW-0862">Zinc</keyword>
<dbReference type="InterPro" id="IPR013149">
    <property type="entry name" value="ADH-like_C"/>
</dbReference>
<dbReference type="EMBL" id="FODY01000016">
    <property type="protein sequence ID" value="SEP27655.1"/>
    <property type="molecule type" value="Genomic_DNA"/>
</dbReference>
<feature type="domain" description="Enoyl reductase (ER)" evidence="5">
    <location>
        <begin position="12"/>
        <end position="339"/>
    </location>
</feature>
<dbReference type="OrthoDB" id="1674659at2"/>
<dbReference type="PANTHER" id="PTHR43401">
    <property type="entry name" value="L-THREONINE 3-DEHYDROGENASE"/>
    <property type="match status" value="1"/>
</dbReference>
<dbReference type="Proteomes" id="UP000198847">
    <property type="component" value="Unassembled WGS sequence"/>
</dbReference>
<evidence type="ECO:0000256" key="1">
    <source>
        <dbReference type="ARBA" id="ARBA00022723"/>
    </source>
</evidence>
<dbReference type="Gene3D" id="3.40.50.720">
    <property type="entry name" value="NAD(P)-binding Rossmann-like Domain"/>
    <property type="match status" value="1"/>
</dbReference>
<keyword evidence="3" id="KW-0560">Oxidoreductase</keyword>
<evidence type="ECO:0000313" key="6">
    <source>
        <dbReference type="EMBL" id="SEP27655.1"/>
    </source>
</evidence>
<keyword evidence="7" id="KW-1185">Reference proteome</keyword>
<dbReference type="GO" id="GO:0016491">
    <property type="term" value="F:oxidoreductase activity"/>
    <property type="evidence" value="ECO:0007669"/>
    <property type="project" value="UniProtKB-KW"/>
</dbReference>
<dbReference type="RefSeq" id="WP_091748208.1">
    <property type="nucleotide sequence ID" value="NZ_FODY01000016.1"/>
</dbReference>
<dbReference type="SUPFAM" id="SSF50129">
    <property type="entry name" value="GroES-like"/>
    <property type="match status" value="1"/>
</dbReference>
<dbReference type="STRING" id="112903.SAMN04490178_11616"/>
<dbReference type="InterPro" id="IPR002328">
    <property type="entry name" value="ADH_Zn_CS"/>
</dbReference>
<dbReference type="Pfam" id="PF08240">
    <property type="entry name" value="ADH_N"/>
    <property type="match status" value="1"/>
</dbReference>
<evidence type="ECO:0000256" key="4">
    <source>
        <dbReference type="RuleBase" id="RU361277"/>
    </source>
</evidence>
<proteinExistence type="inferred from homology"/>
<dbReference type="InterPro" id="IPR011032">
    <property type="entry name" value="GroES-like_sf"/>
</dbReference>
<dbReference type="InterPro" id="IPR050129">
    <property type="entry name" value="Zn_alcohol_dh"/>
</dbReference>
<protein>
    <submittedName>
        <fullName evidence="6">L-iditol 2-dehydrogenase</fullName>
    </submittedName>
</protein>
<evidence type="ECO:0000256" key="3">
    <source>
        <dbReference type="ARBA" id="ARBA00023002"/>
    </source>
</evidence>
<dbReference type="Gene3D" id="3.90.180.10">
    <property type="entry name" value="Medium-chain alcohol dehydrogenases, catalytic domain"/>
    <property type="match status" value="1"/>
</dbReference>
<dbReference type="SMART" id="SM00829">
    <property type="entry name" value="PKS_ER"/>
    <property type="match status" value="1"/>
</dbReference>
<dbReference type="InterPro" id="IPR013154">
    <property type="entry name" value="ADH-like_N"/>
</dbReference>
<evidence type="ECO:0000256" key="2">
    <source>
        <dbReference type="ARBA" id="ARBA00022833"/>
    </source>
</evidence>
<dbReference type="CDD" id="cd08258">
    <property type="entry name" value="Zn_ADH4"/>
    <property type="match status" value="1"/>
</dbReference>
<accession>A0A1H8WJ11</accession>
<reference evidence="6 7" key="1">
    <citation type="submission" date="2016-10" db="EMBL/GenBank/DDBJ databases">
        <authorList>
            <person name="de Groot N.N."/>
        </authorList>
    </citation>
    <scope>NUCLEOTIDE SEQUENCE [LARGE SCALE GENOMIC DNA]</scope>
    <source>
        <strain evidence="6 7">DSM 13305</strain>
    </source>
</reference>
<dbReference type="Pfam" id="PF00107">
    <property type="entry name" value="ADH_zinc_N"/>
    <property type="match status" value="1"/>
</dbReference>
<evidence type="ECO:0000313" key="7">
    <source>
        <dbReference type="Proteomes" id="UP000198847"/>
    </source>
</evidence>
<comment type="cofactor">
    <cofactor evidence="4">
        <name>Zn(2+)</name>
        <dbReference type="ChEBI" id="CHEBI:29105"/>
    </cofactor>
</comment>
<keyword evidence="1 4" id="KW-0479">Metal-binding</keyword>
<dbReference type="PANTHER" id="PTHR43401:SF2">
    <property type="entry name" value="L-THREONINE 3-DEHYDROGENASE"/>
    <property type="match status" value="1"/>
</dbReference>
<organism evidence="6 7">
    <name type="scientific">Propionispora vibrioides</name>
    <dbReference type="NCBI Taxonomy" id="112903"/>
    <lineage>
        <taxon>Bacteria</taxon>
        <taxon>Bacillati</taxon>
        <taxon>Bacillota</taxon>
        <taxon>Negativicutes</taxon>
        <taxon>Selenomonadales</taxon>
        <taxon>Sporomusaceae</taxon>
        <taxon>Propionispora</taxon>
    </lineage>
</organism>
<gene>
    <name evidence="6" type="ORF">SAMN04490178_11616</name>
</gene>
<dbReference type="PROSITE" id="PS00059">
    <property type="entry name" value="ADH_ZINC"/>
    <property type="match status" value="1"/>
</dbReference>